<dbReference type="Pfam" id="PF00076">
    <property type="entry name" value="RRM_1"/>
    <property type="match status" value="1"/>
</dbReference>
<dbReference type="GO" id="GO:0003723">
    <property type="term" value="F:RNA binding"/>
    <property type="evidence" value="ECO:0007669"/>
    <property type="project" value="InterPro"/>
</dbReference>
<organism evidence="2 3">
    <name type="scientific">Chitinophaga silvisoli</name>
    <dbReference type="NCBI Taxonomy" id="2291814"/>
    <lineage>
        <taxon>Bacteria</taxon>
        <taxon>Pseudomonadati</taxon>
        <taxon>Bacteroidota</taxon>
        <taxon>Chitinophagia</taxon>
        <taxon>Chitinophagales</taxon>
        <taxon>Chitinophagaceae</taxon>
        <taxon>Chitinophaga</taxon>
    </lineage>
</organism>
<dbReference type="Proteomes" id="UP000261174">
    <property type="component" value="Unassembled WGS sequence"/>
</dbReference>
<accession>A0A3E1NXB1</accession>
<dbReference type="SUPFAM" id="SSF54928">
    <property type="entry name" value="RNA-binding domain, RBD"/>
    <property type="match status" value="1"/>
</dbReference>
<comment type="caution">
    <text evidence="2">The sequence shown here is derived from an EMBL/GenBank/DDBJ whole genome shotgun (WGS) entry which is preliminary data.</text>
</comment>
<feature type="domain" description="RRM" evidence="1">
    <location>
        <begin position="36"/>
        <end position="70"/>
    </location>
</feature>
<keyword evidence="3" id="KW-1185">Reference proteome</keyword>
<proteinExistence type="predicted"/>
<reference evidence="2 3" key="1">
    <citation type="submission" date="2018-08" db="EMBL/GenBank/DDBJ databases">
        <title>Chitinophaga sp. K20C18050901, a novel bacterium isolated from forest soil.</title>
        <authorList>
            <person name="Wang C."/>
        </authorList>
    </citation>
    <scope>NUCLEOTIDE SEQUENCE [LARGE SCALE GENOMIC DNA]</scope>
    <source>
        <strain evidence="2 3">K20C18050901</strain>
    </source>
</reference>
<dbReference type="InterPro" id="IPR035979">
    <property type="entry name" value="RBD_domain_sf"/>
</dbReference>
<evidence type="ECO:0000313" key="3">
    <source>
        <dbReference type="Proteomes" id="UP000261174"/>
    </source>
</evidence>
<evidence type="ECO:0000313" key="2">
    <source>
        <dbReference type="EMBL" id="RFM32563.1"/>
    </source>
</evidence>
<protein>
    <recommendedName>
        <fullName evidence="1">RRM domain-containing protein</fullName>
    </recommendedName>
</protein>
<sequence>MVSASFSVFASQLPFYIFSNSNYEHFHKEPASHYINETITDLFAEFGAVKSVKIITDNFTNHPGRFALLKWQKRLLKS</sequence>
<evidence type="ECO:0000259" key="1">
    <source>
        <dbReference type="Pfam" id="PF00076"/>
    </source>
</evidence>
<name>A0A3E1NXB1_9BACT</name>
<gene>
    <name evidence="2" type="ORF">DXN04_23060</name>
</gene>
<dbReference type="InterPro" id="IPR000504">
    <property type="entry name" value="RRM_dom"/>
</dbReference>
<dbReference type="InterPro" id="IPR012677">
    <property type="entry name" value="Nucleotide-bd_a/b_plait_sf"/>
</dbReference>
<dbReference type="AlphaFoldDB" id="A0A3E1NXB1"/>
<dbReference type="EMBL" id="QTJV01000009">
    <property type="protein sequence ID" value="RFM32563.1"/>
    <property type="molecule type" value="Genomic_DNA"/>
</dbReference>
<dbReference type="Gene3D" id="3.30.70.330">
    <property type="match status" value="1"/>
</dbReference>